<evidence type="ECO:0000256" key="3">
    <source>
        <dbReference type="ARBA" id="ARBA00022833"/>
    </source>
</evidence>
<dbReference type="SUPFAM" id="SSF109635">
    <property type="entry name" value="DnaK suppressor protein DksA, alpha-hairpin domain"/>
    <property type="match status" value="1"/>
</dbReference>
<keyword evidence="7" id="KW-1185">Reference proteome</keyword>
<evidence type="ECO:0000256" key="2">
    <source>
        <dbReference type="ARBA" id="ARBA00022771"/>
    </source>
</evidence>
<dbReference type="InterPro" id="IPR037187">
    <property type="entry name" value="DnaK_N"/>
</dbReference>
<dbReference type="InterPro" id="IPR020458">
    <property type="entry name" value="Znf_DskA_TraR_CS"/>
</dbReference>
<name>A0ABY1JAT0_9BACT</name>
<keyword evidence="3" id="KW-0862">Zinc</keyword>
<dbReference type="PROSITE" id="PS01102">
    <property type="entry name" value="ZF_DKSA_1"/>
    <property type="match status" value="1"/>
</dbReference>
<feature type="domain" description="Zinc finger DksA/TraR C4-type" evidence="5">
    <location>
        <begin position="87"/>
        <end position="118"/>
    </location>
</feature>
<comment type="caution">
    <text evidence="6">The sequence shown here is derived from an EMBL/GenBank/DDBJ whole genome shotgun (WGS) entry which is preliminary data.</text>
</comment>
<evidence type="ECO:0000256" key="4">
    <source>
        <dbReference type="PROSITE-ProRule" id="PRU00510"/>
    </source>
</evidence>
<gene>
    <name evidence="6" type="ORF">SAMN05444368_0191</name>
</gene>
<evidence type="ECO:0000313" key="7">
    <source>
        <dbReference type="Proteomes" id="UP000185093"/>
    </source>
</evidence>
<evidence type="ECO:0000259" key="5">
    <source>
        <dbReference type="Pfam" id="PF01258"/>
    </source>
</evidence>
<dbReference type="Pfam" id="PF01258">
    <property type="entry name" value="zf-dskA_traR"/>
    <property type="match status" value="1"/>
</dbReference>
<evidence type="ECO:0000256" key="1">
    <source>
        <dbReference type="ARBA" id="ARBA00022723"/>
    </source>
</evidence>
<accession>A0ABY1JAT0</accession>
<dbReference type="PANTHER" id="PTHR33823">
    <property type="entry name" value="RNA POLYMERASE-BINDING TRANSCRIPTION FACTOR DKSA-RELATED"/>
    <property type="match status" value="1"/>
</dbReference>
<dbReference type="PROSITE" id="PS51128">
    <property type="entry name" value="ZF_DKSA_2"/>
    <property type="match status" value="1"/>
</dbReference>
<keyword evidence="2" id="KW-0863">Zinc-finger</keyword>
<proteinExistence type="predicted"/>
<dbReference type="RefSeq" id="WP_014806788.1">
    <property type="nucleotide sequence ID" value="NZ_DAOSBL010000044.1"/>
</dbReference>
<dbReference type="Proteomes" id="UP000185093">
    <property type="component" value="Unassembled WGS sequence"/>
</dbReference>
<keyword evidence="1" id="KW-0479">Metal-binding</keyword>
<dbReference type="SUPFAM" id="SSF57716">
    <property type="entry name" value="Glucocorticoid receptor-like (DNA-binding domain)"/>
    <property type="match status" value="1"/>
</dbReference>
<organism evidence="6 7">
    <name type="scientific">Acetomicrobium flavidum</name>
    <dbReference type="NCBI Taxonomy" id="49896"/>
    <lineage>
        <taxon>Bacteria</taxon>
        <taxon>Thermotogati</taxon>
        <taxon>Synergistota</taxon>
        <taxon>Synergistia</taxon>
        <taxon>Synergistales</taxon>
        <taxon>Acetomicrobiaceae</taxon>
        <taxon>Acetomicrobium</taxon>
    </lineage>
</organism>
<sequence length="122" mass="14038">MGVDYEETKRKLIEKKQELGKMMEDLLADASDVDVNELSSLDTNHLVDSATNMINREEISGKLESIKVMLLDIEHALAKLEKNKEKFGLCELCNKPIEEQRLAVIPWSRYCIACKTKLDKRR</sequence>
<dbReference type="Gene3D" id="1.20.120.910">
    <property type="entry name" value="DksA, coiled-coil domain"/>
    <property type="match status" value="1"/>
</dbReference>
<protein>
    <submittedName>
        <fullName evidence="6">Transcriptional regulator, TraR/DksA family</fullName>
    </submittedName>
</protein>
<dbReference type="InterPro" id="IPR000962">
    <property type="entry name" value="Znf_DskA_TraR"/>
</dbReference>
<reference evidence="6 7" key="1">
    <citation type="submission" date="2016-11" db="EMBL/GenBank/DDBJ databases">
        <authorList>
            <person name="Varghese N."/>
            <person name="Submissions S."/>
        </authorList>
    </citation>
    <scope>NUCLEOTIDE SEQUENCE [LARGE SCALE GENOMIC DNA]</scope>
    <source>
        <strain evidence="6 7">DSM 20664</strain>
    </source>
</reference>
<evidence type="ECO:0000313" key="6">
    <source>
        <dbReference type="EMBL" id="SIN62564.1"/>
    </source>
</evidence>
<feature type="zinc finger region" description="dksA C4-type" evidence="4">
    <location>
        <begin position="90"/>
        <end position="114"/>
    </location>
</feature>
<dbReference type="PANTHER" id="PTHR33823:SF4">
    <property type="entry name" value="GENERAL STRESS PROTEIN 16O"/>
    <property type="match status" value="1"/>
</dbReference>
<dbReference type="EMBL" id="FSQZ01000001">
    <property type="protein sequence ID" value="SIN62564.1"/>
    <property type="molecule type" value="Genomic_DNA"/>
</dbReference>